<feature type="transmembrane region" description="Helical" evidence="1">
    <location>
        <begin position="294"/>
        <end position="311"/>
    </location>
</feature>
<dbReference type="RefSeq" id="WP_050005118.1">
    <property type="nucleotide sequence ID" value="NZ_JXXK01000008.1"/>
</dbReference>
<feature type="transmembrane region" description="Helical" evidence="1">
    <location>
        <begin position="40"/>
        <end position="56"/>
    </location>
</feature>
<dbReference type="Proteomes" id="UP000032483">
    <property type="component" value="Unassembled WGS sequence"/>
</dbReference>
<evidence type="ECO:0008006" key="4">
    <source>
        <dbReference type="Google" id="ProtNLM"/>
    </source>
</evidence>
<comment type="caution">
    <text evidence="2">The sequence shown here is derived from an EMBL/GenBank/DDBJ whole genome shotgun (WGS) entry which is preliminary data.</text>
</comment>
<feature type="transmembrane region" description="Helical" evidence="1">
    <location>
        <begin position="214"/>
        <end position="239"/>
    </location>
</feature>
<name>A0A0D8IZZ6_9FIRM</name>
<feature type="transmembrane region" description="Helical" evidence="1">
    <location>
        <begin position="120"/>
        <end position="138"/>
    </location>
</feature>
<organism evidence="2 3">
    <name type="scientific">Ruthenibacterium lactatiformans</name>
    <dbReference type="NCBI Taxonomy" id="1550024"/>
    <lineage>
        <taxon>Bacteria</taxon>
        <taxon>Bacillati</taxon>
        <taxon>Bacillota</taxon>
        <taxon>Clostridia</taxon>
        <taxon>Eubacteriales</taxon>
        <taxon>Oscillospiraceae</taxon>
        <taxon>Ruthenibacterium</taxon>
    </lineage>
</organism>
<keyword evidence="1" id="KW-1133">Transmembrane helix</keyword>
<dbReference type="EMBL" id="JXXK01000008">
    <property type="protein sequence ID" value="KJF40270.1"/>
    <property type="molecule type" value="Genomic_DNA"/>
</dbReference>
<dbReference type="AlphaFoldDB" id="A0A0D8IZZ6"/>
<feature type="transmembrane region" description="Helical" evidence="1">
    <location>
        <begin position="185"/>
        <end position="202"/>
    </location>
</feature>
<feature type="transmembrane region" description="Helical" evidence="1">
    <location>
        <begin position="370"/>
        <end position="395"/>
    </location>
</feature>
<evidence type="ECO:0000313" key="3">
    <source>
        <dbReference type="Proteomes" id="UP000032483"/>
    </source>
</evidence>
<keyword evidence="1" id="KW-0812">Transmembrane</keyword>
<reference evidence="2" key="1">
    <citation type="submission" date="2015-02" db="EMBL/GenBank/DDBJ databases">
        <title>A novel member of the family Ruminococcaceae isolated from human feces.</title>
        <authorList>
            <person name="Shkoporov A.N."/>
            <person name="Chaplin A.V."/>
            <person name="Motuzova O.V."/>
            <person name="Kafarskaia L.I."/>
            <person name="Khokhlova E.V."/>
            <person name="Efimov B.A."/>
        </authorList>
    </citation>
    <scope>NUCLEOTIDE SEQUENCE [LARGE SCALE GENOMIC DNA]</scope>
    <source>
        <strain evidence="2">585-1</strain>
    </source>
</reference>
<sequence>MNKMIIRINHQEVVSFLLTLLTVWMSRTVFFGIVNQRITWLVYCGCILAALFLVRIPVIRFKNIMTKLLVPLALFLISIILYFSEMSSSSINAVLGYIVMMLCGAMTAILVEPQLFAKHYIRIIAVYCLISLPCILIANTNESLAYMLCQSGYDWKTQYGYSPFYTWGMNGTISLRNSGPFWEPGAFQGYIWIAVLFMLFDVDAKCTKHRKTIFALFIITLLTTQSTTGYVLLVLAFMLFNGRILRLLEIRNMNTKVMIGILILLIGLVFLSTSTVITNKIGNENNVSAQMRRADILTGGLLALKAGPFGLGETWTRNSLRMSMGLYKDDSAGLIQITYTFGWMMGLYYITSLCGIAKRLFNTDTRSERIGIAILLVILHLTEGLWSLPLFWVLLFEHCERNTA</sequence>
<dbReference type="GeneID" id="42856484"/>
<evidence type="ECO:0000313" key="2">
    <source>
        <dbReference type="EMBL" id="KJF40270.1"/>
    </source>
</evidence>
<keyword evidence="3" id="KW-1185">Reference proteome</keyword>
<feature type="transmembrane region" description="Helical" evidence="1">
    <location>
        <begin position="12"/>
        <end position="34"/>
    </location>
</feature>
<keyword evidence="1" id="KW-0472">Membrane</keyword>
<feature type="transmembrane region" description="Helical" evidence="1">
    <location>
        <begin position="331"/>
        <end position="350"/>
    </location>
</feature>
<feature type="transmembrane region" description="Helical" evidence="1">
    <location>
        <begin position="68"/>
        <end position="84"/>
    </location>
</feature>
<accession>A0A0D8IZZ6</accession>
<protein>
    <recommendedName>
        <fullName evidence="4">O-antigen ligase domain-containing protein</fullName>
    </recommendedName>
</protein>
<proteinExistence type="predicted"/>
<evidence type="ECO:0000256" key="1">
    <source>
        <dbReference type="SAM" id="Phobius"/>
    </source>
</evidence>
<gene>
    <name evidence="2" type="ORF">TQ39_07685</name>
</gene>
<feature type="transmembrane region" description="Helical" evidence="1">
    <location>
        <begin position="90"/>
        <end position="111"/>
    </location>
</feature>
<feature type="transmembrane region" description="Helical" evidence="1">
    <location>
        <begin position="259"/>
        <end position="282"/>
    </location>
</feature>